<dbReference type="VEuPathDB" id="FungiDB:TREMEDRAFT_65612"/>
<gene>
    <name evidence="2" type="ORF">M231_07271</name>
</gene>
<sequence>MSPFDLLSEGLAQIQSTVRSTLYNTFGNERYEETGYEDDERPIPAPDIGLLSVHWIKKYSSDSPPPSPNDSEGTPAPTVAQLDLKFPSGSSNYRIQYHRYGGKQVTYKITATLTTKLSALDPAQRQIEPMSDASKKESCPDDSGMMTPEFDRRSPPQSSDEVLQDKGSVVDANDDTRLNERSEGQDKERSDGEDAKDDYPDWTKSNSVWPDQDVNRTRFSVEVSMTLNDSDDSSDRNGGRFEGWQYEDGDVRYISGSFKTGEYDEE</sequence>
<protein>
    <submittedName>
        <fullName evidence="2">Uncharacterized protein</fullName>
    </submittedName>
</protein>
<organism evidence="2 3">
    <name type="scientific">Tremella mesenterica</name>
    <name type="common">Jelly fungus</name>
    <dbReference type="NCBI Taxonomy" id="5217"/>
    <lineage>
        <taxon>Eukaryota</taxon>
        <taxon>Fungi</taxon>
        <taxon>Dikarya</taxon>
        <taxon>Basidiomycota</taxon>
        <taxon>Agaricomycotina</taxon>
        <taxon>Tremellomycetes</taxon>
        <taxon>Tremellales</taxon>
        <taxon>Tremellaceae</taxon>
        <taxon>Tremella</taxon>
    </lineage>
</organism>
<dbReference type="AlphaFoldDB" id="A0A4Q1B9J3"/>
<feature type="compositionally biased region" description="Basic and acidic residues" evidence="1">
    <location>
        <begin position="174"/>
        <end position="201"/>
    </location>
</feature>
<reference evidence="2 3" key="1">
    <citation type="submission" date="2016-06" db="EMBL/GenBank/DDBJ databases">
        <title>Evolution of pathogenesis and genome organization in the Tremellales.</title>
        <authorList>
            <person name="Cuomo C."/>
            <person name="Litvintseva A."/>
            <person name="Heitman J."/>
            <person name="Chen Y."/>
            <person name="Sun S."/>
            <person name="Springer D."/>
            <person name="Dromer F."/>
            <person name="Young S."/>
            <person name="Zeng Q."/>
            <person name="Chapman S."/>
            <person name="Gujja S."/>
            <person name="Saif S."/>
            <person name="Birren B."/>
        </authorList>
    </citation>
    <scope>NUCLEOTIDE SEQUENCE [LARGE SCALE GENOMIC DNA]</scope>
    <source>
        <strain evidence="2 3">ATCC 28783</strain>
    </source>
</reference>
<dbReference type="Proteomes" id="UP000289152">
    <property type="component" value="Unassembled WGS sequence"/>
</dbReference>
<evidence type="ECO:0000313" key="3">
    <source>
        <dbReference type="Proteomes" id="UP000289152"/>
    </source>
</evidence>
<dbReference type="InParanoid" id="A0A4Q1B9J3"/>
<keyword evidence="3" id="KW-1185">Reference proteome</keyword>
<feature type="region of interest" description="Disordered" evidence="1">
    <location>
        <begin position="120"/>
        <end position="214"/>
    </location>
</feature>
<accession>A0A4Q1B9J3</accession>
<comment type="caution">
    <text evidence="2">The sequence shown here is derived from an EMBL/GenBank/DDBJ whole genome shotgun (WGS) entry which is preliminary data.</text>
</comment>
<dbReference type="EMBL" id="SDIL01000135">
    <property type="protein sequence ID" value="RXK35459.1"/>
    <property type="molecule type" value="Genomic_DNA"/>
</dbReference>
<feature type="region of interest" description="Disordered" evidence="1">
    <location>
        <begin position="59"/>
        <end position="79"/>
    </location>
</feature>
<evidence type="ECO:0000256" key="1">
    <source>
        <dbReference type="SAM" id="MobiDB-lite"/>
    </source>
</evidence>
<name>A0A4Q1B9J3_TREME</name>
<evidence type="ECO:0000313" key="2">
    <source>
        <dbReference type="EMBL" id="RXK35459.1"/>
    </source>
</evidence>
<proteinExistence type="predicted"/>